<proteinExistence type="predicted"/>
<sequence>MGYGRVVSYKITVSGGPLDRRALLISAIDDALSEGDRLSIRSSGAEILSDRITAHGGQLPPPTASNLRGFAAGRPSAAQFLASSFAAACVARTGLRGLEPAAEGRRGPAAQPQSADFTELLMGEQAVVPLFGSPPSAWLPLKDAMAYAAGAFAAVGDGGGVPTLLLAFGGAVVLVRFIDPIAQAVGSALADGIGAAIRKAFDLPAPPQVGELEAAPDQDASTPGTAVEGSGPLELGP</sequence>
<reference evidence="2" key="1">
    <citation type="submission" date="2024-06" db="EMBL/GenBank/DDBJ databases">
        <title>Streptomyces sp. strain HUAS MG91 genome sequences.</title>
        <authorList>
            <person name="Mo P."/>
        </authorList>
    </citation>
    <scope>NUCLEOTIDE SEQUENCE</scope>
    <source>
        <strain evidence="2">HUAS MG91</strain>
    </source>
</reference>
<evidence type="ECO:0000313" key="2">
    <source>
        <dbReference type="EMBL" id="XCJ71403.1"/>
    </source>
</evidence>
<dbReference type="KEGG" id="stac:ABII15_16130"/>
<feature type="region of interest" description="Disordered" evidence="1">
    <location>
        <begin position="207"/>
        <end position="237"/>
    </location>
</feature>
<name>A0AAU8IT12_9ACTN</name>
<protein>
    <submittedName>
        <fullName evidence="2">Uncharacterized protein</fullName>
    </submittedName>
</protein>
<organism evidence="2">
    <name type="scientific">Streptomyces tabacisoli</name>
    <dbReference type="NCBI Taxonomy" id="3156398"/>
    <lineage>
        <taxon>Bacteria</taxon>
        <taxon>Bacillati</taxon>
        <taxon>Actinomycetota</taxon>
        <taxon>Actinomycetes</taxon>
        <taxon>Kitasatosporales</taxon>
        <taxon>Streptomycetaceae</taxon>
        <taxon>Streptomyces</taxon>
    </lineage>
</organism>
<dbReference type="EMBL" id="CP159534">
    <property type="protein sequence ID" value="XCJ71403.1"/>
    <property type="molecule type" value="Genomic_DNA"/>
</dbReference>
<dbReference type="RefSeq" id="WP_353943016.1">
    <property type="nucleotide sequence ID" value="NZ_CP159534.1"/>
</dbReference>
<gene>
    <name evidence="2" type="ORF">ABII15_16130</name>
</gene>
<accession>A0AAU8IT12</accession>
<evidence type="ECO:0000256" key="1">
    <source>
        <dbReference type="SAM" id="MobiDB-lite"/>
    </source>
</evidence>
<dbReference type="AlphaFoldDB" id="A0AAU8IT12"/>